<dbReference type="Proteomes" id="UP000028492">
    <property type="component" value="Chromosome"/>
</dbReference>
<dbReference type="AlphaFoldDB" id="A0A075UUL8"/>
<dbReference type="PANTHER" id="PTHR48050:SF13">
    <property type="entry name" value="STEROL 3-BETA-GLUCOSYLTRANSFERASE UGT80A2"/>
    <property type="match status" value="1"/>
</dbReference>
<dbReference type="GO" id="GO:0017000">
    <property type="term" value="P:antibiotic biosynthetic process"/>
    <property type="evidence" value="ECO:0007669"/>
    <property type="project" value="UniProtKB-ARBA"/>
</dbReference>
<dbReference type="KEGG" id="aja:AJAP_16280"/>
<dbReference type="HOGENOM" id="CLU_000537_7_4_11"/>
<feature type="domain" description="Erythromycin biosynthesis protein CIII-like C-terminal" evidence="4">
    <location>
        <begin position="275"/>
        <end position="349"/>
    </location>
</feature>
<name>A0A075UUL8_9PSEU</name>
<dbReference type="EMBL" id="CP008953">
    <property type="protein sequence ID" value="AIG76129.1"/>
    <property type="molecule type" value="Genomic_DNA"/>
</dbReference>
<comment type="similarity">
    <text evidence="1">Belongs to the glycosyltransferase 28 family.</text>
</comment>
<evidence type="ECO:0000256" key="1">
    <source>
        <dbReference type="ARBA" id="ARBA00006962"/>
    </source>
</evidence>
<dbReference type="GO" id="GO:0016758">
    <property type="term" value="F:hexosyltransferase activity"/>
    <property type="evidence" value="ECO:0007669"/>
    <property type="project" value="UniProtKB-ARBA"/>
</dbReference>
<evidence type="ECO:0000313" key="6">
    <source>
        <dbReference type="EMBL" id="AIG76129.1"/>
    </source>
</evidence>
<reference evidence="6 7" key="1">
    <citation type="journal article" date="2014" name="J. Biotechnol.">
        <title>Complete genome sequence of the actinobacterium Amycolatopsis japonica MG417-CF17(T) (=DSM 44213T) producing (S,S)-N,N'-ethylenediaminedisuccinic acid.</title>
        <authorList>
            <person name="Stegmann E."/>
            <person name="Albersmeier A."/>
            <person name="Spohn M."/>
            <person name="Gert H."/>
            <person name="Weber T."/>
            <person name="Wohlleben W."/>
            <person name="Kalinowski J."/>
            <person name="Ruckert C."/>
        </authorList>
    </citation>
    <scope>NUCLEOTIDE SEQUENCE [LARGE SCALE GENOMIC DNA]</scope>
    <source>
        <strain evidence="7">MG417-CF17 (DSM 44213)</strain>
    </source>
</reference>
<dbReference type="STRING" id="208439.AJAP_16280"/>
<feature type="domain" description="Erythromycin biosynthesis protein CIII-like N-terminal" evidence="5">
    <location>
        <begin position="23"/>
        <end position="258"/>
    </location>
</feature>
<evidence type="ECO:0000313" key="7">
    <source>
        <dbReference type="Proteomes" id="UP000028492"/>
    </source>
</evidence>
<dbReference type="InterPro" id="IPR050426">
    <property type="entry name" value="Glycosyltransferase_28"/>
</dbReference>
<keyword evidence="2" id="KW-0328">Glycosyltransferase</keyword>
<sequence>MRVLIPVDPSRAHLFPIVPIASALRNAGHEVRLASWEGFCDTISATGLTPVALAEGTTLSPHLAPGAPEPRHPDESERYADILGITDFELRDQWHVFYQQLLVPVGNSLRADRPETDDLIEFARSWRPDLVIWDFTQPAGAVAARVCGAASARMPPGRDNFGWGLEQLAAHREELIAAGLDDNPLATLVRPVAERYGVEVDDELLVGQWTIDIYPEGMGLPTSLKKVPMRWVPFNGSDAFPKWLHEPAERPRIAYCLGESTRRFIKGDWDRTPILLEALSGLDVEVVATLNDVQLDGAPVPANVRAVDWLPLSNVMSSCSALIHHGGGGTYAAAAAVGIPQLVCDTEESILLRIAEEEDAPETGTFRTEKEHGVQDVSDARKPTPWIMPAKKMEATPCSNYVIDRGAGIRLNHRAFTVEDLRKQISAVLTEKSYQDGARVVHEEWKAMPLPAEVVPVLEKLTAENRKATR</sequence>
<keyword evidence="7" id="KW-1185">Reference proteome</keyword>
<dbReference type="eggNOG" id="COG1819">
    <property type="taxonomic scope" value="Bacteria"/>
</dbReference>
<organism evidence="6 7">
    <name type="scientific">Amycolatopsis japonica</name>
    <dbReference type="NCBI Taxonomy" id="208439"/>
    <lineage>
        <taxon>Bacteria</taxon>
        <taxon>Bacillati</taxon>
        <taxon>Actinomycetota</taxon>
        <taxon>Actinomycetes</taxon>
        <taxon>Pseudonocardiales</taxon>
        <taxon>Pseudonocardiaceae</taxon>
        <taxon>Amycolatopsis</taxon>
        <taxon>Amycolatopsis japonica group</taxon>
    </lineage>
</organism>
<evidence type="ECO:0000256" key="2">
    <source>
        <dbReference type="ARBA" id="ARBA00022676"/>
    </source>
</evidence>
<dbReference type="InterPro" id="IPR010610">
    <property type="entry name" value="EryCIII-like_C"/>
</dbReference>
<gene>
    <name evidence="6" type="ORF">AJAP_16280</name>
</gene>
<dbReference type="Pfam" id="PF06722">
    <property type="entry name" value="EryCIII-like_C"/>
    <property type="match status" value="1"/>
</dbReference>
<dbReference type="RefSeq" id="WP_038512373.1">
    <property type="nucleotide sequence ID" value="NZ_CP008953.1"/>
</dbReference>
<dbReference type="InterPro" id="IPR002213">
    <property type="entry name" value="UDP_glucos_trans"/>
</dbReference>
<dbReference type="InterPro" id="IPR048284">
    <property type="entry name" value="EryCIII-like_N"/>
</dbReference>
<protein>
    <submittedName>
        <fullName evidence="6">Uncharacterized protein</fullName>
    </submittedName>
</protein>
<evidence type="ECO:0000259" key="5">
    <source>
        <dbReference type="Pfam" id="PF21036"/>
    </source>
</evidence>
<dbReference type="Gene3D" id="3.40.50.2000">
    <property type="entry name" value="Glycogen Phosphorylase B"/>
    <property type="match status" value="2"/>
</dbReference>
<dbReference type="CDD" id="cd03784">
    <property type="entry name" value="GT1_Gtf-like"/>
    <property type="match status" value="1"/>
</dbReference>
<dbReference type="Pfam" id="PF21036">
    <property type="entry name" value="EryCIII-like_N"/>
    <property type="match status" value="1"/>
</dbReference>
<dbReference type="PANTHER" id="PTHR48050">
    <property type="entry name" value="STEROL 3-BETA-GLUCOSYLTRANSFERASE"/>
    <property type="match status" value="1"/>
</dbReference>
<evidence type="ECO:0000259" key="4">
    <source>
        <dbReference type="Pfam" id="PF06722"/>
    </source>
</evidence>
<proteinExistence type="inferred from homology"/>
<dbReference type="SUPFAM" id="SSF53756">
    <property type="entry name" value="UDP-Glycosyltransferase/glycogen phosphorylase"/>
    <property type="match status" value="2"/>
</dbReference>
<dbReference type="GO" id="GO:0008194">
    <property type="term" value="F:UDP-glycosyltransferase activity"/>
    <property type="evidence" value="ECO:0007669"/>
    <property type="project" value="InterPro"/>
</dbReference>
<accession>A0A075UUL8</accession>
<keyword evidence="3" id="KW-0808">Transferase</keyword>
<evidence type="ECO:0000256" key="3">
    <source>
        <dbReference type="ARBA" id="ARBA00022679"/>
    </source>
</evidence>